<dbReference type="Pfam" id="PF08276">
    <property type="entry name" value="PAN_2"/>
    <property type="match status" value="1"/>
</dbReference>
<proteinExistence type="predicted"/>
<dbReference type="Pfam" id="PF07714">
    <property type="entry name" value="PK_Tyr_Ser-Thr"/>
    <property type="match status" value="1"/>
</dbReference>
<organism evidence="3 4">
    <name type="scientific">Tetracentron sinense</name>
    <name type="common">Spur-leaf</name>
    <dbReference type="NCBI Taxonomy" id="13715"/>
    <lineage>
        <taxon>Eukaryota</taxon>
        <taxon>Viridiplantae</taxon>
        <taxon>Streptophyta</taxon>
        <taxon>Embryophyta</taxon>
        <taxon>Tracheophyta</taxon>
        <taxon>Spermatophyta</taxon>
        <taxon>Magnoliopsida</taxon>
        <taxon>Trochodendrales</taxon>
        <taxon>Trochodendraceae</taxon>
        <taxon>Tetracentron</taxon>
    </lineage>
</organism>
<evidence type="ECO:0000259" key="2">
    <source>
        <dbReference type="PROSITE" id="PS50948"/>
    </source>
</evidence>
<dbReference type="CDD" id="cd00028">
    <property type="entry name" value="B_lectin"/>
    <property type="match status" value="1"/>
</dbReference>
<keyword evidence="4" id="KW-1185">Reference proteome</keyword>
<sequence>MDYQHLVSAGGIFKLGFFSPENSKQRYIGIWYSDDPKENIVWVANRNTPIIDTYGVLTIDGDGNLKIVHGNETLVVLNSNQATTNATATLEDTGNFIMREVNSKRVFVVPATGAFILGGDPNGATQLFMWQRGDLYWTSGAWGRNGSFDFLNFLTVDEKYQMEYISDGDEKYFTYGGSNSMWVIEPADKEGRFINYIGSSNLCDGYRLDQGCFGAKLPECRTSKDVFEQKLGFMHGLIYKMDTNSSLGLSDCKAECMSDCDCVAYACDSTNDTGCDFWSRGSSFREYTNGIPIYLLRSDKVALALVILLLFSLYHLRRKFGLEGEKEASNASGYMSPEYAMEGIFSVKSDVFSFGVLLLEIVSGRKNSSFYDLNRHLNLIGYEQALKELRAKASQKGSLGAGGRILTRPRKPRSASAVYPIIRLINWAVL</sequence>
<reference evidence="3 4" key="1">
    <citation type="submission" date="2020-04" db="EMBL/GenBank/DDBJ databases">
        <title>Plant Genome Project.</title>
        <authorList>
            <person name="Zhang R.-G."/>
        </authorList>
    </citation>
    <scope>NUCLEOTIDE SEQUENCE [LARGE SCALE GENOMIC DNA]</scope>
    <source>
        <strain evidence="3">YNK0</strain>
        <tissue evidence="3">Leaf</tissue>
    </source>
</reference>
<dbReference type="Gene3D" id="1.10.510.10">
    <property type="entry name" value="Transferase(Phosphotransferase) domain 1"/>
    <property type="match status" value="1"/>
</dbReference>
<feature type="domain" description="Bulb-type lectin" evidence="1">
    <location>
        <begin position="1"/>
        <end position="111"/>
    </location>
</feature>
<dbReference type="PROSITE" id="PS50927">
    <property type="entry name" value="BULB_LECTIN"/>
    <property type="match status" value="1"/>
</dbReference>
<dbReference type="InterPro" id="IPR036426">
    <property type="entry name" value="Bulb-type_lectin_dom_sf"/>
</dbReference>
<feature type="domain" description="Apple" evidence="2">
    <location>
        <begin position="220"/>
        <end position="299"/>
    </location>
</feature>
<name>A0A835D7I5_TETSI</name>
<dbReference type="Proteomes" id="UP000655225">
    <property type="component" value="Unassembled WGS sequence"/>
</dbReference>
<dbReference type="Pfam" id="PF01453">
    <property type="entry name" value="B_lectin"/>
    <property type="match status" value="1"/>
</dbReference>
<dbReference type="PROSITE" id="PS50948">
    <property type="entry name" value="PAN"/>
    <property type="match status" value="1"/>
</dbReference>
<dbReference type="AlphaFoldDB" id="A0A835D7I5"/>
<dbReference type="InterPro" id="IPR011009">
    <property type="entry name" value="Kinase-like_dom_sf"/>
</dbReference>
<protein>
    <submittedName>
        <fullName evidence="3">Uncharacterized protein</fullName>
    </submittedName>
</protein>
<evidence type="ECO:0000313" key="4">
    <source>
        <dbReference type="Proteomes" id="UP000655225"/>
    </source>
</evidence>
<evidence type="ECO:0000259" key="1">
    <source>
        <dbReference type="PROSITE" id="PS50927"/>
    </source>
</evidence>
<accession>A0A835D7I5</accession>
<dbReference type="InterPro" id="IPR001480">
    <property type="entry name" value="Bulb-type_lectin_dom"/>
</dbReference>
<dbReference type="OrthoDB" id="4062651at2759"/>
<dbReference type="Gene3D" id="2.90.10.10">
    <property type="entry name" value="Bulb-type lectin domain"/>
    <property type="match status" value="1"/>
</dbReference>
<dbReference type="PANTHER" id="PTHR32444">
    <property type="entry name" value="BULB-TYPE LECTIN DOMAIN-CONTAINING PROTEIN"/>
    <property type="match status" value="1"/>
</dbReference>
<dbReference type="PANTHER" id="PTHR32444:SF128">
    <property type="entry name" value="CURCULIN-LIKE (MANNOSE-BINDING) LECTIN FAMILY PROTEIN"/>
    <property type="match status" value="1"/>
</dbReference>
<dbReference type="InterPro" id="IPR003609">
    <property type="entry name" value="Pan_app"/>
</dbReference>
<dbReference type="SUPFAM" id="SSF56112">
    <property type="entry name" value="Protein kinase-like (PK-like)"/>
    <property type="match status" value="1"/>
</dbReference>
<comment type="caution">
    <text evidence="3">The sequence shown here is derived from an EMBL/GenBank/DDBJ whole genome shotgun (WGS) entry which is preliminary data.</text>
</comment>
<dbReference type="GO" id="GO:0004672">
    <property type="term" value="F:protein kinase activity"/>
    <property type="evidence" value="ECO:0007669"/>
    <property type="project" value="InterPro"/>
</dbReference>
<dbReference type="EMBL" id="JABCRI010000015">
    <property type="protein sequence ID" value="KAF8393358.1"/>
    <property type="molecule type" value="Genomic_DNA"/>
</dbReference>
<dbReference type="SMART" id="SM00108">
    <property type="entry name" value="B_lectin"/>
    <property type="match status" value="1"/>
</dbReference>
<gene>
    <name evidence="3" type="ORF">HHK36_021601</name>
</gene>
<evidence type="ECO:0000313" key="3">
    <source>
        <dbReference type="EMBL" id="KAF8393358.1"/>
    </source>
</evidence>
<dbReference type="SUPFAM" id="SSF51110">
    <property type="entry name" value="alpha-D-mannose-specific plant lectins"/>
    <property type="match status" value="1"/>
</dbReference>
<dbReference type="InterPro" id="IPR001245">
    <property type="entry name" value="Ser-Thr/Tyr_kinase_cat_dom"/>
</dbReference>